<keyword evidence="2" id="KW-1185">Reference proteome</keyword>
<dbReference type="EMBL" id="JAQSVD010000001">
    <property type="protein sequence ID" value="MDE1468899.1"/>
    <property type="molecule type" value="Genomic_DNA"/>
</dbReference>
<reference evidence="1 2" key="1">
    <citation type="submission" date="2023-02" db="EMBL/GenBank/DDBJ databases">
        <title>Comparative genome analysis of Eubacterium limosum species.</title>
        <authorList>
            <person name="Bak J.E."/>
        </authorList>
    </citation>
    <scope>NUCLEOTIDE SEQUENCE [LARGE SCALE GENOMIC DNA]</scope>
    <source>
        <strain evidence="1 2">KGMB01548</strain>
    </source>
</reference>
<proteinExistence type="predicted"/>
<accession>A0ABT5UJ40</accession>
<dbReference type="Proteomes" id="UP001215087">
    <property type="component" value="Unassembled WGS sequence"/>
</dbReference>
<gene>
    <name evidence="1" type="ORF">PTZ04_01390</name>
</gene>
<sequence>MDIMKMQEMHIDEVRILYKAYLNGQNLSANTVNTSSADAFYLWRKGGAELFWTTVTSTVFELVGKKSLLKALQEHSKGNANALLNSYMAHLRRFRRFIYGESPLEIASIKREKMTATKKSNTQKLIPMPAEPVVEEYLQRWNTLENYQLQESALHKLFFELCPENKLIEDVLLKAAALNDFYSTNIFSIYPVAKHICSLNIDERLKNADATLVGDIQKVAIGGVTKNFYSFSTKYCSHHNAFDFPIYDSYVDVVLRHFRKQDKFADFNDADLKDYAVFKSILFEFRKFYGLEKFNIKQIDQYIWQLGKEYFPKKYKKENLS</sequence>
<protein>
    <submittedName>
        <fullName evidence="1">Uncharacterized protein</fullName>
    </submittedName>
</protein>
<organism evidence="1 2">
    <name type="scientific">Eubacterium limosum</name>
    <dbReference type="NCBI Taxonomy" id="1736"/>
    <lineage>
        <taxon>Bacteria</taxon>
        <taxon>Bacillati</taxon>
        <taxon>Bacillota</taxon>
        <taxon>Clostridia</taxon>
        <taxon>Eubacteriales</taxon>
        <taxon>Eubacteriaceae</taxon>
        <taxon>Eubacterium</taxon>
    </lineage>
</organism>
<comment type="caution">
    <text evidence="1">The sequence shown here is derived from an EMBL/GenBank/DDBJ whole genome shotgun (WGS) entry which is preliminary data.</text>
</comment>
<evidence type="ECO:0000313" key="1">
    <source>
        <dbReference type="EMBL" id="MDE1468899.1"/>
    </source>
</evidence>
<dbReference type="RefSeq" id="WP_227205765.1">
    <property type="nucleotide sequence ID" value="NZ_JAJCLO010000002.1"/>
</dbReference>
<name>A0ABT5UJ40_EUBLI</name>
<evidence type="ECO:0000313" key="2">
    <source>
        <dbReference type="Proteomes" id="UP001215087"/>
    </source>
</evidence>